<gene>
    <name evidence="7" type="ORF">FHX75_121585</name>
</gene>
<keyword evidence="1" id="KW-0678">Repressor</keyword>
<evidence type="ECO:0000313" key="8">
    <source>
        <dbReference type="Proteomes" id="UP000319927"/>
    </source>
</evidence>
<keyword evidence="8" id="KW-1185">Reference proteome</keyword>
<dbReference type="PANTHER" id="PTHR30055">
    <property type="entry name" value="HTH-TYPE TRANSCRIPTIONAL REGULATOR RUTR"/>
    <property type="match status" value="1"/>
</dbReference>
<dbReference type="InterPro" id="IPR009057">
    <property type="entry name" value="Homeodomain-like_sf"/>
</dbReference>
<dbReference type="GO" id="GO:0000976">
    <property type="term" value="F:transcription cis-regulatory region binding"/>
    <property type="evidence" value="ECO:0007669"/>
    <property type="project" value="TreeGrafter"/>
</dbReference>
<dbReference type="Pfam" id="PF02909">
    <property type="entry name" value="TetR_C_1"/>
    <property type="match status" value="1"/>
</dbReference>
<evidence type="ECO:0000259" key="6">
    <source>
        <dbReference type="PROSITE" id="PS50977"/>
    </source>
</evidence>
<keyword evidence="3 5" id="KW-0238">DNA-binding</keyword>
<dbReference type="Pfam" id="PF00440">
    <property type="entry name" value="TetR_N"/>
    <property type="match status" value="1"/>
</dbReference>
<proteinExistence type="predicted"/>
<keyword evidence="4" id="KW-0804">Transcription</keyword>
<feature type="DNA-binding region" description="H-T-H motif" evidence="5">
    <location>
        <begin position="35"/>
        <end position="54"/>
    </location>
</feature>
<comment type="caution">
    <text evidence="7">The sequence shown here is derived from an EMBL/GenBank/DDBJ whole genome shotgun (WGS) entry which is preliminary data.</text>
</comment>
<dbReference type="GO" id="GO:0003700">
    <property type="term" value="F:DNA-binding transcription factor activity"/>
    <property type="evidence" value="ECO:0007669"/>
    <property type="project" value="TreeGrafter"/>
</dbReference>
<evidence type="ECO:0000256" key="1">
    <source>
        <dbReference type="ARBA" id="ARBA00022491"/>
    </source>
</evidence>
<evidence type="ECO:0000256" key="4">
    <source>
        <dbReference type="ARBA" id="ARBA00023163"/>
    </source>
</evidence>
<evidence type="ECO:0000256" key="3">
    <source>
        <dbReference type="ARBA" id="ARBA00023125"/>
    </source>
</evidence>
<keyword evidence="2" id="KW-0805">Transcription regulation</keyword>
<sequence length="212" mass="22445">MYAVKAMPRPRSLTPAQLASAALAVIDRDGLSALTMRAVAQELGTSPMALYRYVADRDELEALVVEEVLSTVDTAAPPDESWQDRVGVLVQRMRVAIGGHPAVVPLLPVHRHRSPTVLRWTETVLGVLAEAGFAGTRRVVALRALLAYAVGAIQLEHLGPLSGSGTDAMAGLSPAEFPHLSATAADARRVRPDAEFDGGLDLLLRGLAVSSD</sequence>
<dbReference type="Gene3D" id="1.10.357.10">
    <property type="entry name" value="Tetracycline Repressor, domain 2"/>
    <property type="match status" value="1"/>
</dbReference>
<evidence type="ECO:0000256" key="5">
    <source>
        <dbReference type="PROSITE-ProRule" id="PRU00335"/>
    </source>
</evidence>
<organism evidence="7 8">
    <name type="scientific">Micromonospora palomenae</name>
    <dbReference type="NCBI Taxonomy" id="1461247"/>
    <lineage>
        <taxon>Bacteria</taxon>
        <taxon>Bacillati</taxon>
        <taxon>Actinomycetota</taxon>
        <taxon>Actinomycetes</taxon>
        <taxon>Micromonosporales</taxon>
        <taxon>Micromonosporaceae</taxon>
        <taxon>Micromonospora</taxon>
    </lineage>
</organism>
<dbReference type="InterPro" id="IPR036271">
    <property type="entry name" value="Tet_transcr_reg_TetR-rel_C_sf"/>
</dbReference>
<dbReference type="OrthoDB" id="4540879at2"/>
<name>A0A561WGQ8_9ACTN</name>
<evidence type="ECO:0000313" key="7">
    <source>
        <dbReference type="EMBL" id="TWG23039.1"/>
    </source>
</evidence>
<evidence type="ECO:0000256" key="2">
    <source>
        <dbReference type="ARBA" id="ARBA00023015"/>
    </source>
</evidence>
<dbReference type="SUPFAM" id="SSF46689">
    <property type="entry name" value="Homeodomain-like"/>
    <property type="match status" value="1"/>
</dbReference>
<dbReference type="InterPro" id="IPR050109">
    <property type="entry name" value="HTH-type_TetR-like_transc_reg"/>
</dbReference>
<dbReference type="AlphaFoldDB" id="A0A561WGQ8"/>
<dbReference type="GO" id="GO:0046677">
    <property type="term" value="P:response to antibiotic"/>
    <property type="evidence" value="ECO:0007669"/>
    <property type="project" value="InterPro"/>
</dbReference>
<dbReference type="PROSITE" id="PS50977">
    <property type="entry name" value="HTH_TETR_2"/>
    <property type="match status" value="1"/>
</dbReference>
<dbReference type="InterPro" id="IPR004111">
    <property type="entry name" value="Repressor_TetR_C"/>
</dbReference>
<dbReference type="PANTHER" id="PTHR30055:SF151">
    <property type="entry name" value="TRANSCRIPTIONAL REGULATORY PROTEIN"/>
    <property type="match status" value="1"/>
</dbReference>
<reference evidence="7 8" key="1">
    <citation type="submission" date="2019-06" db="EMBL/GenBank/DDBJ databases">
        <title>Sequencing the genomes of 1000 actinobacteria strains.</title>
        <authorList>
            <person name="Klenk H.-P."/>
        </authorList>
    </citation>
    <scope>NUCLEOTIDE SEQUENCE [LARGE SCALE GENOMIC DNA]</scope>
    <source>
        <strain evidence="7 8">DSM 102131</strain>
    </source>
</reference>
<accession>A0A561WGQ8</accession>
<dbReference type="Proteomes" id="UP000319927">
    <property type="component" value="Unassembled WGS sequence"/>
</dbReference>
<dbReference type="SUPFAM" id="SSF48498">
    <property type="entry name" value="Tetracyclin repressor-like, C-terminal domain"/>
    <property type="match status" value="1"/>
</dbReference>
<protein>
    <submittedName>
        <fullName evidence="7">TetR family transcriptional regulator</fullName>
    </submittedName>
</protein>
<dbReference type="EMBL" id="VIXA01000002">
    <property type="protein sequence ID" value="TWG23039.1"/>
    <property type="molecule type" value="Genomic_DNA"/>
</dbReference>
<feature type="domain" description="HTH tetR-type" evidence="6">
    <location>
        <begin position="12"/>
        <end position="72"/>
    </location>
</feature>
<dbReference type="GO" id="GO:0045892">
    <property type="term" value="P:negative regulation of DNA-templated transcription"/>
    <property type="evidence" value="ECO:0007669"/>
    <property type="project" value="InterPro"/>
</dbReference>
<dbReference type="InterPro" id="IPR001647">
    <property type="entry name" value="HTH_TetR"/>
</dbReference>
<dbReference type="PRINTS" id="PR00400">
    <property type="entry name" value="TETREPRESSOR"/>
</dbReference>
<dbReference type="InterPro" id="IPR003012">
    <property type="entry name" value="Tet_transcr_reg_TetR"/>
</dbReference>